<reference evidence="1" key="1">
    <citation type="submission" date="2020-08" db="EMBL/GenBank/DDBJ databases">
        <title>Genome public.</title>
        <authorList>
            <person name="Liu C."/>
            <person name="Sun Q."/>
        </authorList>
    </citation>
    <scope>NUCLEOTIDE SEQUENCE</scope>
    <source>
        <strain evidence="1">BX15</strain>
    </source>
</reference>
<comment type="caution">
    <text evidence="1">The sequence shown here is derived from an EMBL/GenBank/DDBJ whole genome shotgun (WGS) entry which is preliminary data.</text>
</comment>
<accession>A0A923S6C6</accession>
<dbReference type="RefSeq" id="WP_187013785.1">
    <property type="nucleotide sequence ID" value="NZ_JACOQI010000002.1"/>
</dbReference>
<organism evidence="1 2">
    <name type="scientific">Dysosmobacter segnis</name>
    <dbReference type="NCBI Taxonomy" id="2763042"/>
    <lineage>
        <taxon>Bacteria</taxon>
        <taxon>Bacillati</taxon>
        <taxon>Bacillota</taxon>
        <taxon>Clostridia</taxon>
        <taxon>Eubacteriales</taxon>
        <taxon>Oscillospiraceae</taxon>
        <taxon>Dysosmobacter</taxon>
    </lineage>
</organism>
<evidence type="ECO:0000313" key="2">
    <source>
        <dbReference type="Proteomes" id="UP000620327"/>
    </source>
</evidence>
<evidence type="ECO:0000313" key="1">
    <source>
        <dbReference type="EMBL" id="MBC5769431.1"/>
    </source>
</evidence>
<gene>
    <name evidence="1" type="ORF">H8Z83_03715</name>
</gene>
<keyword evidence="2" id="KW-1185">Reference proteome</keyword>
<protein>
    <submittedName>
        <fullName evidence="1">Uncharacterized protein</fullName>
    </submittedName>
</protein>
<name>A0A923S6C6_9FIRM</name>
<sequence>MTKYYISLEADGNFHIIKYDTGEGVRVLRDAGGRETSVVIYHNSLIVSALYDTVEAAIKHLGGSRRETILPDGRVVIPESVNYPELTIRNIFVPFSAVRGEVWPGEPGWGK</sequence>
<dbReference type="Proteomes" id="UP000620327">
    <property type="component" value="Unassembled WGS sequence"/>
</dbReference>
<dbReference type="EMBL" id="JACOQI010000002">
    <property type="protein sequence ID" value="MBC5769431.1"/>
    <property type="molecule type" value="Genomic_DNA"/>
</dbReference>
<proteinExistence type="predicted"/>
<dbReference type="AlphaFoldDB" id="A0A923S6C6"/>